<comment type="caution">
    <text evidence="2">The sequence shown here is derived from an EMBL/GenBank/DDBJ whole genome shotgun (WGS) entry which is preliminary data.</text>
</comment>
<protein>
    <submittedName>
        <fullName evidence="2">Uncharacterized protein</fullName>
    </submittedName>
</protein>
<feature type="region of interest" description="Disordered" evidence="1">
    <location>
        <begin position="1"/>
        <end position="54"/>
    </location>
</feature>
<sequence>MGKSLVRYHDPHGRGDAFCGPPQPQTKSATGHGSLGTRELRDKDRREGLKSEKGEGEYVLMSACESPEKTTATRLRSCSFAQGAKPGALQNSGADQIGSLGFGRRRGAAAARDGLQQHLRKLPVLPVVLLPGVDTDGFMVVLEARRCTADLQTELRIPATSRLATADSVYLHPQAPEKEAARPGPCRFREGLA</sequence>
<gene>
    <name evidence="2" type="ORF">DPX16_4703</name>
</gene>
<evidence type="ECO:0000313" key="3">
    <source>
        <dbReference type="Proteomes" id="UP000281406"/>
    </source>
</evidence>
<proteinExistence type="predicted"/>
<accession>A0A3N0YGI8</accession>
<name>A0A3N0YGI8_ANAGA</name>
<dbReference type="Proteomes" id="UP000281406">
    <property type="component" value="Unassembled WGS sequence"/>
</dbReference>
<feature type="region of interest" description="Disordered" evidence="1">
    <location>
        <begin position="174"/>
        <end position="193"/>
    </location>
</feature>
<dbReference type="EMBL" id="RJVU01042594">
    <property type="protein sequence ID" value="ROL45362.1"/>
    <property type="molecule type" value="Genomic_DNA"/>
</dbReference>
<reference evidence="2 3" key="1">
    <citation type="submission" date="2018-10" db="EMBL/GenBank/DDBJ databases">
        <title>Genome assembly for a Yunnan-Guizhou Plateau 3E fish, Anabarilius grahami (Regan), and its evolutionary and genetic applications.</title>
        <authorList>
            <person name="Jiang W."/>
        </authorList>
    </citation>
    <scope>NUCLEOTIDE SEQUENCE [LARGE SCALE GENOMIC DNA]</scope>
    <source>
        <strain evidence="2">AG-KIZ</strain>
        <tissue evidence="2">Muscle</tissue>
    </source>
</reference>
<keyword evidence="3" id="KW-1185">Reference proteome</keyword>
<feature type="compositionally biased region" description="Basic and acidic residues" evidence="1">
    <location>
        <begin position="38"/>
        <end position="54"/>
    </location>
</feature>
<evidence type="ECO:0000313" key="2">
    <source>
        <dbReference type="EMBL" id="ROL45362.1"/>
    </source>
</evidence>
<feature type="compositionally biased region" description="Basic and acidic residues" evidence="1">
    <location>
        <begin position="175"/>
        <end position="193"/>
    </location>
</feature>
<evidence type="ECO:0000256" key="1">
    <source>
        <dbReference type="SAM" id="MobiDB-lite"/>
    </source>
</evidence>
<dbReference type="AlphaFoldDB" id="A0A3N0YGI8"/>
<organism evidence="2 3">
    <name type="scientific">Anabarilius grahami</name>
    <name type="common">Kanglang fish</name>
    <name type="synonym">Barilius grahami</name>
    <dbReference type="NCBI Taxonomy" id="495550"/>
    <lineage>
        <taxon>Eukaryota</taxon>
        <taxon>Metazoa</taxon>
        <taxon>Chordata</taxon>
        <taxon>Craniata</taxon>
        <taxon>Vertebrata</taxon>
        <taxon>Euteleostomi</taxon>
        <taxon>Actinopterygii</taxon>
        <taxon>Neopterygii</taxon>
        <taxon>Teleostei</taxon>
        <taxon>Ostariophysi</taxon>
        <taxon>Cypriniformes</taxon>
        <taxon>Xenocyprididae</taxon>
        <taxon>Xenocypridinae</taxon>
        <taxon>Xenocypridinae incertae sedis</taxon>
        <taxon>Anabarilius</taxon>
    </lineage>
</organism>